<reference evidence="1" key="1">
    <citation type="submission" date="2020-04" db="EMBL/GenBank/DDBJ databases">
        <authorList>
            <person name="Neveu A P."/>
        </authorList>
    </citation>
    <scope>NUCLEOTIDE SEQUENCE</scope>
    <source>
        <tissue evidence="1">Whole embryo</tissue>
    </source>
</reference>
<evidence type="ECO:0000313" key="1">
    <source>
        <dbReference type="EMBL" id="CAB3262936.1"/>
    </source>
</evidence>
<name>A0A6F9DIZ4_9ASCI</name>
<dbReference type="EMBL" id="LR787074">
    <property type="protein sequence ID" value="CAB3262936.1"/>
    <property type="molecule type" value="mRNA"/>
</dbReference>
<organism evidence="1">
    <name type="scientific">Phallusia mammillata</name>
    <dbReference type="NCBI Taxonomy" id="59560"/>
    <lineage>
        <taxon>Eukaryota</taxon>
        <taxon>Metazoa</taxon>
        <taxon>Chordata</taxon>
        <taxon>Tunicata</taxon>
        <taxon>Ascidiacea</taxon>
        <taxon>Phlebobranchia</taxon>
        <taxon>Ascidiidae</taxon>
        <taxon>Phallusia</taxon>
    </lineage>
</organism>
<gene>
    <name evidence="1" type="primary">LOC100185395-002</name>
</gene>
<proteinExistence type="evidence at transcript level"/>
<sequence length="219" mass="24444">MFVQECCDGLQIMLYFQAPVKQLGWPGITELECKIMGGCYVNNLCYYPPSSNQIQLRAGEDPLIGPNPTGRDLYGQPQCLPFDPNGSASSILDSYHSCRMAGCVMDPSFDAAKIRSYLCDIVKSDAVPVNLKKPFWDQVLQGIIGPHNWRQALQKLLVNICPNPYANNPLNSLFQNGGLAIPILEGCQSYLEYLGVNNNNNYENPYTTPNPFSFFKLNF</sequence>
<dbReference type="AlphaFoldDB" id="A0A6F9DIZ4"/>
<accession>A0A6F9DIZ4</accession>
<protein>
    <submittedName>
        <fullName evidence="1">Uncharacterized protein LOC100185395</fullName>
    </submittedName>
</protein>